<keyword evidence="2" id="KW-1185">Reference proteome</keyword>
<accession>A0A9D5A9C5</accession>
<evidence type="ECO:0000313" key="1">
    <source>
        <dbReference type="EMBL" id="KAI5399696.1"/>
    </source>
</evidence>
<reference evidence="1 2" key="1">
    <citation type="journal article" date="2022" name="Nat. Genet.">
        <title>Improved pea reference genome and pan-genome highlight genomic features and evolutionary characteristics.</title>
        <authorList>
            <person name="Yang T."/>
            <person name="Liu R."/>
            <person name="Luo Y."/>
            <person name="Hu S."/>
            <person name="Wang D."/>
            <person name="Wang C."/>
            <person name="Pandey M.K."/>
            <person name="Ge S."/>
            <person name="Xu Q."/>
            <person name="Li N."/>
            <person name="Li G."/>
            <person name="Huang Y."/>
            <person name="Saxena R.K."/>
            <person name="Ji Y."/>
            <person name="Li M."/>
            <person name="Yan X."/>
            <person name="He Y."/>
            <person name="Liu Y."/>
            <person name="Wang X."/>
            <person name="Xiang C."/>
            <person name="Varshney R.K."/>
            <person name="Ding H."/>
            <person name="Gao S."/>
            <person name="Zong X."/>
        </authorList>
    </citation>
    <scope>NUCLEOTIDE SEQUENCE [LARGE SCALE GENOMIC DNA]</scope>
    <source>
        <strain evidence="1 2">cv. Zhongwan 6</strain>
    </source>
</reference>
<proteinExistence type="predicted"/>
<evidence type="ECO:0000313" key="2">
    <source>
        <dbReference type="Proteomes" id="UP001058974"/>
    </source>
</evidence>
<comment type="caution">
    <text evidence="1">The sequence shown here is derived from an EMBL/GenBank/DDBJ whole genome shotgun (WGS) entry which is preliminary data.</text>
</comment>
<dbReference type="Proteomes" id="UP001058974">
    <property type="component" value="Chromosome 6"/>
</dbReference>
<dbReference type="EMBL" id="JAMSHJ010000006">
    <property type="protein sequence ID" value="KAI5399696.1"/>
    <property type="molecule type" value="Genomic_DNA"/>
</dbReference>
<organism evidence="1 2">
    <name type="scientific">Pisum sativum</name>
    <name type="common">Garden pea</name>
    <name type="synonym">Lathyrus oleraceus</name>
    <dbReference type="NCBI Taxonomy" id="3888"/>
    <lineage>
        <taxon>Eukaryota</taxon>
        <taxon>Viridiplantae</taxon>
        <taxon>Streptophyta</taxon>
        <taxon>Embryophyta</taxon>
        <taxon>Tracheophyta</taxon>
        <taxon>Spermatophyta</taxon>
        <taxon>Magnoliopsida</taxon>
        <taxon>eudicotyledons</taxon>
        <taxon>Gunneridae</taxon>
        <taxon>Pentapetalae</taxon>
        <taxon>rosids</taxon>
        <taxon>fabids</taxon>
        <taxon>Fabales</taxon>
        <taxon>Fabaceae</taxon>
        <taxon>Papilionoideae</taxon>
        <taxon>50 kb inversion clade</taxon>
        <taxon>NPAAA clade</taxon>
        <taxon>Hologalegina</taxon>
        <taxon>IRL clade</taxon>
        <taxon>Fabeae</taxon>
        <taxon>Lathyrus</taxon>
    </lineage>
</organism>
<name>A0A9D5A9C5_PEA</name>
<dbReference type="AlphaFoldDB" id="A0A9D5A9C5"/>
<sequence>MVALEVDDWLSTLEVKDQLHGGEVPSSLLSLRCENLPLKIIHFLLVVVAQVVAIDIKRDGWWWFEVEKGGNPRKEKDGRNHRAIVDALEAMANVMVQVNEYLQANHNQNGGANVFCRLEKFQRNNPPAFKGRYDPEGA</sequence>
<protein>
    <submittedName>
        <fullName evidence="1">Uncharacterized protein</fullName>
    </submittedName>
</protein>
<dbReference type="Gramene" id="Psat06G0486900-T1">
    <property type="protein sequence ID" value="KAI5399696.1"/>
    <property type="gene ID" value="KIW84_064869"/>
</dbReference>
<gene>
    <name evidence="1" type="ORF">KIW84_064869</name>
</gene>